<name>A0A4Y2B8G2_ARAVE</name>
<proteinExistence type="predicted"/>
<evidence type="ECO:0000313" key="2">
    <source>
        <dbReference type="Proteomes" id="UP000499080"/>
    </source>
</evidence>
<dbReference type="AlphaFoldDB" id="A0A4Y2B8G2"/>
<sequence length="96" mass="10683">MFLFEPKCVMSHFLLPPPSPLSEFHELPPPSKRDIIYGRPPSGFGSEVSRFESRFHQMLPVVGLSDYKSDVKRLPAGVVRKLGEEVPAQVSVSSSD</sequence>
<reference evidence="1 2" key="1">
    <citation type="journal article" date="2019" name="Sci. Rep.">
        <title>Orb-weaving spider Araneus ventricosus genome elucidates the spidroin gene catalogue.</title>
        <authorList>
            <person name="Kono N."/>
            <person name="Nakamura H."/>
            <person name="Ohtoshi R."/>
            <person name="Moran D.A.P."/>
            <person name="Shinohara A."/>
            <person name="Yoshida Y."/>
            <person name="Fujiwara M."/>
            <person name="Mori M."/>
            <person name="Tomita M."/>
            <person name="Arakawa K."/>
        </authorList>
    </citation>
    <scope>NUCLEOTIDE SEQUENCE [LARGE SCALE GENOMIC DNA]</scope>
</reference>
<dbReference type="EMBL" id="BGPR01082797">
    <property type="protein sequence ID" value="GBL88642.1"/>
    <property type="molecule type" value="Genomic_DNA"/>
</dbReference>
<protein>
    <submittedName>
        <fullName evidence="1">Uncharacterized protein</fullName>
    </submittedName>
</protein>
<dbReference type="Proteomes" id="UP000499080">
    <property type="component" value="Unassembled WGS sequence"/>
</dbReference>
<comment type="caution">
    <text evidence="1">The sequence shown here is derived from an EMBL/GenBank/DDBJ whole genome shotgun (WGS) entry which is preliminary data.</text>
</comment>
<organism evidence="1 2">
    <name type="scientific">Araneus ventricosus</name>
    <name type="common">Orbweaver spider</name>
    <name type="synonym">Epeira ventricosa</name>
    <dbReference type="NCBI Taxonomy" id="182803"/>
    <lineage>
        <taxon>Eukaryota</taxon>
        <taxon>Metazoa</taxon>
        <taxon>Ecdysozoa</taxon>
        <taxon>Arthropoda</taxon>
        <taxon>Chelicerata</taxon>
        <taxon>Arachnida</taxon>
        <taxon>Araneae</taxon>
        <taxon>Araneomorphae</taxon>
        <taxon>Entelegynae</taxon>
        <taxon>Araneoidea</taxon>
        <taxon>Araneidae</taxon>
        <taxon>Araneus</taxon>
    </lineage>
</organism>
<accession>A0A4Y2B8G2</accession>
<keyword evidence="2" id="KW-1185">Reference proteome</keyword>
<gene>
    <name evidence="1" type="ORF">AVEN_95214_1</name>
</gene>
<evidence type="ECO:0000313" key="1">
    <source>
        <dbReference type="EMBL" id="GBL88642.1"/>
    </source>
</evidence>